<evidence type="ECO:0000259" key="6">
    <source>
        <dbReference type="SMART" id="SM00382"/>
    </source>
</evidence>
<comment type="function">
    <text evidence="1">DNA-dependent ATPase that plays important roles in cellular responses to stalled DNA replication processes.</text>
</comment>
<dbReference type="GO" id="GO:0005524">
    <property type="term" value="F:ATP binding"/>
    <property type="evidence" value="ECO:0007669"/>
    <property type="project" value="UniProtKB-KW"/>
</dbReference>
<name>A0A7M1XMY5_9SPIR</name>
<dbReference type="InterPro" id="IPR008921">
    <property type="entry name" value="DNA_pol3_clamp-load_cplx_C"/>
</dbReference>
<dbReference type="AlphaFoldDB" id="A0A7M1XMY5"/>
<evidence type="ECO:0000256" key="5">
    <source>
        <dbReference type="ARBA" id="ARBA00022840"/>
    </source>
</evidence>
<dbReference type="SUPFAM" id="SSF52540">
    <property type="entry name" value="P-loop containing nucleoside triphosphate hydrolases"/>
    <property type="match status" value="1"/>
</dbReference>
<dbReference type="InterPro" id="IPR051314">
    <property type="entry name" value="AAA_ATPase_RarA/MGS1/WRNIP1"/>
</dbReference>
<dbReference type="GO" id="GO:0016887">
    <property type="term" value="F:ATP hydrolysis activity"/>
    <property type="evidence" value="ECO:0007669"/>
    <property type="project" value="InterPro"/>
</dbReference>
<keyword evidence="4" id="KW-0547">Nucleotide-binding</keyword>
<dbReference type="KEGG" id="trc:DYE49_03020"/>
<dbReference type="GO" id="GO:0003677">
    <property type="term" value="F:DNA binding"/>
    <property type="evidence" value="ECO:0007669"/>
    <property type="project" value="InterPro"/>
</dbReference>
<proteinExistence type="inferred from homology"/>
<evidence type="ECO:0000256" key="1">
    <source>
        <dbReference type="ARBA" id="ARBA00002393"/>
    </source>
</evidence>
<dbReference type="Pfam" id="PF12002">
    <property type="entry name" value="MgsA_C"/>
    <property type="match status" value="1"/>
</dbReference>
<evidence type="ECO:0000256" key="2">
    <source>
        <dbReference type="ARBA" id="ARBA00008959"/>
    </source>
</evidence>
<comment type="similarity">
    <text evidence="2">Belongs to the AAA ATPase family. RarA/MGS1/WRNIP1 subfamily.</text>
</comment>
<dbReference type="GO" id="GO:0008047">
    <property type="term" value="F:enzyme activator activity"/>
    <property type="evidence" value="ECO:0007669"/>
    <property type="project" value="TreeGrafter"/>
</dbReference>
<feature type="domain" description="AAA+ ATPase" evidence="6">
    <location>
        <begin position="36"/>
        <end position="148"/>
    </location>
</feature>
<dbReference type="InterPro" id="IPR032423">
    <property type="entry name" value="AAA_assoc_2"/>
</dbReference>
<dbReference type="EMBL" id="CP031517">
    <property type="protein sequence ID" value="QOS39482.1"/>
    <property type="molecule type" value="Genomic_DNA"/>
</dbReference>
<dbReference type="CDD" id="cd00009">
    <property type="entry name" value="AAA"/>
    <property type="match status" value="1"/>
</dbReference>
<evidence type="ECO:0000256" key="4">
    <source>
        <dbReference type="ARBA" id="ARBA00022741"/>
    </source>
</evidence>
<dbReference type="Gene3D" id="1.10.8.60">
    <property type="match status" value="1"/>
</dbReference>
<dbReference type="Gene3D" id="3.40.50.300">
    <property type="entry name" value="P-loop containing nucleotide triphosphate hydrolases"/>
    <property type="match status" value="1"/>
</dbReference>
<dbReference type="SUPFAM" id="SSF48019">
    <property type="entry name" value="post-AAA+ oligomerization domain-like"/>
    <property type="match status" value="1"/>
</dbReference>
<dbReference type="PANTHER" id="PTHR13779:SF7">
    <property type="entry name" value="ATPASE WRNIP1"/>
    <property type="match status" value="1"/>
</dbReference>
<gene>
    <name evidence="7" type="ORF">DYE49_03020</name>
</gene>
<evidence type="ECO:0000256" key="3">
    <source>
        <dbReference type="ARBA" id="ARBA00020776"/>
    </source>
</evidence>
<dbReference type="GO" id="GO:0017116">
    <property type="term" value="F:single-stranded DNA helicase activity"/>
    <property type="evidence" value="ECO:0007669"/>
    <property type="project" value="TreeGrafter"/>
</dbReference>
<organism evidence="7 8">
    <name type="scientific">Treponema rectale</name>
    <dbReference type="NCBI Taxonomy" id="744512"/>
    <lineage>
        <taxon>Bacteria</taxon>
        <taxon>Pseudomonadati</taxon>
        <taxon>Spirochaetota</taxon>
        <taxon>Spirochaetia</taxon>
        <taxon>Spirochaetales</taxon>
        <taxon>Treponemataceae</taxon>
        <taxon>Treponema</taxon>
    </lineage>
</organism>
<dbReference type="Pfam" id="PF16193">
    <property type="entry name" value="AAA_assoc_2"/>
    <property type="match status" value="1"/>
</dbReference>
<keyword evidence="5" id="KW-0067">ATP-binding</keyword>
<sequence>MIDKPLAFRMRPKLLDEVLGQEKLIVFLNKLLSSQSLLSMVFYGPPGTGKTTLARAFANTYKINAIQLNAVIDNKAKMEQAFEEAIRFQPSIVIIDEIHRLDKGKQDLLLPHLENGDFYLIGCTTANPLISLNPAIRSRCRLLETESLKPEQVRLGLQRALESPEGLNNNRKFEPEALDYLAKISAGDMRFAYNQLEAVALSYSSSHLITLEDTKEISNMPNYLSDKDEDEHYDTVSAFQKSIRGSQVDAAIYYLAKLLKSGDLEGVIRRLMVTAYEDVGLANPAAVDRCVNACEVARQVGLPEAQIPLGFAVCDLALSPKSKAATLAIEEAMAMVDSSPIRVRDYLRLTRANVDEEDAYPYTEWDTQEYLEYLPSELVGTKFYQFDPSRTGKYEKNLAEYWKLHQHERVGSVKEARRLAKLNKKNP</sequence>
<protein>
    <recommendedName>
        <fullName evidence="3">Replication-associated recombination protein A</fullName>
    </recommendedName>
</protein>
<dbReference type="InterPro" id="IPR021886">
    <property type="entry name" value="MgsA_C"/>
</dbReference>
<dbReference type="InterPro" id="IPR027417">
    <property type="entry name" value="P-loop_NTPase"/>
</dbReference>
<reference evidence="7 8" key="1">
    <citation type="submission" date="2018-08" db="EMBL/GenBank/DDBJ databases">
        <title>The first complete genome of Treponema rectale (CHPAT), a commensal spirochete of the bovine rectum.</title>
        <authorList>
            <person name="Staton G.J."/>
            <person name="Clegg S.R."/>
            <person name="Carter S.D."/>
            <person name="Radford A.D."/>
            <person name="Darby A."/>
            <person name="Hall N."/>
            <person name="Birtles R.J."/>
            <person name="Evans N.J."/>
        </authorList>
    </citation>
    <scope>NUCLEOTIDE SEQUENCE [LARGE SCALE GENOMIC DNA]</scope>
    <source>
        <strain evidence="7 8">CHPA</strain>
    </source>
</reference>
<evidence type="ECO:0000313" key="7">
    <source>
        <dbReference type="EMBL" id="QOS39482.1"/>
    </source>
</evidence>
<dbReference type="Proteomes" id="UP000593591">
    <property type="component" value="Chromosome"/>
</dbReference>
<dbReference type="PANTHER" id="PTHR13779">
    <property type="entry name" value="WERNER HELICASE-INTERACTING PROTEIN 1 FAMILY MEMBER"/>
    <property type="match status" value="1"/>
</dbReference>
<dbReference type="InterPro" id="IPR003959">
    <property type="entry name" value="ATPase_AAA_core"/>
</dbReference>
<dbReference type="SMART" id="SM00382">
    <property type="entry name" value="AAA"/>
    <property type="match status" value="1"/>
</dbReference>
<dbReference type="CDD" id="cd18139">
    <property type="entry name" value="HLD_clamp_RarA"/>
    <property type="match status" value="1"/>
</dbReference>
<accession>A0A7M1XMY5</accession>
<dbReference type="Pfam" id="PF00004">
    <property type="entry name" value="AAA"/>
    <property type="match status" value="1"/>
</dbReference>
<dbReference type="Gene3D" id="1.10.3710.10">
    <property type="entry name" value="DNA polymerase III clamp loader subunits, C-terminal domain"/>
    <property type="match status" value="1"/>
</dbReference>
<dbReference type="Gene3D" id="1.20.272.10">
    <property type="match status" value="1"/>
</dbReference>
<dbReference type="GO" id="GO:0000731">
    <property type="term" value="P:DNA synthesis involved in DNA repair"/>
    <property type="evidence" value="ECO:0007669"/>
    <property type="project" value="TreeGrafter"/>
</dbReference>
<evidence type="ECO:0000313" key="8">
    <source>
        <dbReference type="Proteomes" id="UP000593591"/>
    </source>
</evidence>
<dbReference type="InterPro" id="IPR003593">
    <property type="entry name" value="AAA+_ATPase"/>
</dbReference>
<dbReference type="GO" id="GO:0006261">
    <property type="term" value="P:DNA-templated DNA replication"/>
    <property type="evidence" value="ECO:0007669"/>
    <property type="project" value="TreeGrafter"/>
</dbReference>
<dbReference type="FunFam" id="1.20.272.10:FF:000001">
    <property type="entry name" value="Putative AAA family ATPase"/>
    <property type="match status" value="1"/>
</dbReference>